<evidence type="ECO:0000313" key="2">
    <source>
        <dbReference type="Proteomes" id="UP000235023"/>
    </source>
</evidence>
<name>A0A2J5I5Q8_9EURO</name>
<dbReference type="AlphaFoldDB" id="A0A2J5I5Q8"/>
<reference evidence="2" key="1">
    <citation type="submission" date="2017-12" db="EMBL/GenBank/DDBJ databases">
        <authorList>
            <consortium name="DOE Joint Genome Institute"/>
            <person name="Mondo S.J."/>
            <person name="Kjaerbolling I."/>
            <person name="Vesth T.C."/>
            <person name="Frisvad J.C."/>
            <person name="Nybo J.L."/>
            <person name="Theobald S."/>
            <person name="Kuo A."/>
            <person name="Bowyer P."/>
            <person name="Matsuda Y."/>
            <person name="Lyhne E.K."/>
            <person name="Kogle M.E."/>
            <person name="Clum A."/>
            <person name="Lipzen A."/>
            <person name="Salamov A."/>
            <person name="Ngan C.Y."/>
            <person name="Daum C."/>
            <person name="Chiniquy J."/>
            <person name="Barry K."/>
            <person name="LaButti K."/>
            <person name="Haridas S."/>
            <person name="Simmons B.A."/>
            <person name="Magnuson J.K."/>
            <person name="Mortensen U.H."/>
            <person name="Larsen T.O."/>
            <person name="Grigoriev I.V."/>
            <person name="Baker S.E."/>
            <person name="Andersen M.R."/>
            <person name="Nordberg H.P."/>
            <person name="Cantor M.N."/>
            <person name="Hua S.X."/>
        </authorList>
    </citation>
    <scope>NUCLEOTIDE SEQUENCE [LARGE SCALE GENOMIC DNA]</scope>
    <source>
        <strain evidence="2">IBT 19404</strain>
    </source>
</reference>
<proteinExistence type="predicted"/>
<dbReference type="EMBL" id="KZ559506">
    <property type="protein sequence ID" value="PLN85205.1"/>
    <property type="molecule type" value="Genomic_DNA"/>
</dbReference>
<sequence>MFKIPTLFQLFVRYGNANLKVPSIRGGGKHCCWNENGKDFIVHLPDYSSGFQLPKSLLEKGAFKNSTQDDTCNSIEVEARTLEATLFSSSVNTQTLTVKLKSAKTRAGSFRFFDTFPGTYINVEIDTEFEKNDNDPLAYDLRLSAIVSGAGFLGKVHKTLDPLYNFHDDALDEVLGERGVC</sequence>
<dbReference type="Proteomes" id="UP000235023">
    <property type="component" value="Unassembled WGS sequence"/>
</dbReference>
<evidence type="ECO:0000313" key="1">
    <source>
        <dbReference type="EMBL" id="PLN85205.1"/>
    </source>
</evidence>
<gene>
    <name evidence="1" type="ORF">BDW42DRAFT_161280</name>
</gene>
<organism evidence="1 2">
    <name type="scientific">Aspergillus taichungensis</name>
    <dbReference type="NCBI Taxonomy" id="482145"/>
    <lineage>
        <taxon>Eukaryota</taxon>
        <taxon>Fungi</taxon>
        <taxon>Dikarya</taxon>
        <taxon>Ascomycota</taxon>
        <taxon>Pezizomycotina</taxon>
        <taxon>Eurotiomycetes</taxon>
        <taxon>Eurotiomycetidae</taxon>
        <taxon>Eurotiales</taxon>
        <taxon>Aspergillaceae</taxon>
        <taxon>Aspergillus</taxon>
        <taxon>Aspergillus subgen. Circumdati</taxon>
    </lineage>
</organism>
<keyword evidence="2" id="KW-1185">Reference proteome</keyword>
<protein>
    <submittedName>
        <fullName evidence="1">Uncharacterized protein</fullName>
    </submittedName>
</protein>
<accession>A0A2J5I5Q8</accession>